<dbReference type="STRING" id="395493.BegalDRAFT_0451"/>
<dbReference type="AlphaFoldDB" id="I3CCM7"/>
<dbReference type="GO" id="GO:0003677">
    <property type="term" value="F:DNA binding"/>
    <property type="evidence" value="ECO:0007669"/>
    <property type="project" value="InterPro"/>
</dbReference>
<gene>
    <name evidence="1" type="ORF">BegalDRAFT_0451</name>
</gene>
<dbReference type="Pfam" id="PF09521">
    <property type="entry name" value="RE_NgoPII"/>
    <property type="match status" value="1"/>
</dbReference>
<dbReference type="Proteomes" id="UP000005744">
    <property type="component" value="Unassembled WGS sequence"/>
</dbReference>
<evidence type="ECO:0000313" key="1">
    <source>
        <dbReference type="EMBL" id="EIJ41370.1"/>
    </source>
</evidence>
<keyword evidence="2" id="KW-1185">Reference proteome</keyword>
<organism evidence="1 2">
    <name type="scientific">Beggiatoa alba B18LD</name>
    <dbReference type="NCBI Taxonomy" id="395493"/>
    <lineage>
        <taxon>Bacteria</taxon>
        <taxon>Pseudomonadati</taxon>
        <taxon>Pseudomonadota</taxon>
        <taxon>Gammaproteobacteria</taxon>
        <taxon>Thiotrichales</taxon>
        <taxon>Thiotrichaceae</taxon>
        <taxon>Beggiatoa</taxon>
    </lineage>
</organism>
<dbReference type="HOGENOM" id="CLU_085317_0_0_6"/>
<dbReference type="InterPro" id="IPR019046">
    <property type="entry name" value="Restrct_endonuc_II_NgoPII"/>
</dbReference>
<evidence type="ECO:0000313" key="2">
    <source>
        <dbReference type="Proteomes" id="UP000005744"/>
    </source>
</evidence>
<keyword evidence="1" id="KW-0540">Nuclease</keyword>
<proteinExistence type="predicted"/>
<dbReference type="RefSeq" id="WP_002683240.1">
    <property type="nucleotide sequence ID" value="NZ_JH600070.1"/>
</dbReference>
<protein>
    <submittedName>
        <fullName evidence="1">NgoPII restriction endonuclease</fullName>
    </submittedName>
</protein>
<keyword evidence="1" id="KW-0378">Hydrolase</keyword>
<reference evidence="1 2" key="1">
    <citation type="submission" date="2011-11" db="EMBL/GenBank/DDBJ databases">
        <title>Improved High-Quality Draft sequence of Beggiatoa alba B18lD.</title>
        <authorList>
            <consortium name="US DOE Joint Genome Institute"/>
            <person name="Lucas S."/>
            <person name="Han J."/>
            <person name="Lapidus A."/>
            <person name="Cheng J.-F."/>
            <person name="Goodwin L."/>
            <person name="Pitluck S."/>
            <person name="Peters L."/>
            <person name="Mikhailova N."/>
            <person name="Held B."/>
            <person name="Detter J.C."/>
            <person name="Han C."/>
            <person name="Tapia R."/>
            <person name="Land M."/>
            <person name="Hauser L."/>
            <person name="Kyrpides N."/>
            <person name="Ivanova N."/>
            <person name="Pagani I."/>
            <person name="Samuel K."/>
            <person name="Teske A."/>
            <person name="Mueller J."/>
            <person name="Woyke T."/>
        </authorList>
    </citation>
    <scope>NUCLEOTIDE SEQUENCE [LARGE SCALE GENOMIC DNA]</scope>
    <source>
        <strain evidence="1 2">B18LD</strain>
    </source>
</reference>
<dbReference type="eggNOG" id="ENOG502Z9W2">
    <property type="taxonomic scope" value="Bacteria"/>
</dbReference>
<dbReference type="GO" id="GO:0009307">
    <property type="term" value="P:DNA restriction-modification system"/>
    <property type="evidence" value="ECO:0007669"/>
    <property type="project" value="InterPro"/>
</dbReference>
<name>I3CCM7_9GAMM</name>
<dbReference type="EMBL" id="JH600070">
    <property type="protein sequence ID" value="EIJ41370.1"/>
    <property type="molecule type" value="Genomic_DNA"/>
</dbReference>
<sequence length="283" mass="31920">MTNLIIALKNLIQNPITDLNSFYQGSNRANSMGDALETYIKDIFCNSLHLSDTEKDKLYSQNFSYIGNQNNPPDIIIKGGDAIEVKKIESISSAIALNSSYPKSKLFRNDSRITNACKECEGAVSWEQKDIIYIIGVAPKSTLKALWFVYGDCYAAESEIYHRVANKISQGISEISGVELVATNELAKVKKVDPLGITDLRVRGMWHIENPIKVFQHIASITELHQLTVHTILLEEKYNTFPQSDREQLEQLQSEHFTIRNVAIRSPSNLARLLNVKLLSYTK</sequence>
<dbReference type="GO" id="GO:0009036">
    <property type="term" value="F:type II site-specific deoxyribonuclease activity"/>
    <property type="evidence" value="ECO:0007669"/>
    <property type="project" value="InterPro"/>
</dbReference>
<accession>I3CCM7</accession>
<keyword evidence="1" id="KW-0255">Endonuclease</keyword>
<dbReference type="OrthoDB" id="8610000at2"/>